<name>A0ABU5VVA0_9BACT</name>
<reference evidence="8 9" key="1">
    <citation type="submission" date="2023-11" db="EMBL/GenBank/DDBJ databases">
        <title>A Novel Polar Bacteriovorax (B. antarcticus) Isolated from the Biocrust in Antarctica.</title>
        <authorList>
            <person name="Mun W."/>
            <person name="Choi S.Y."/>
            <person name="Mitchell R.J."/>
        </authorList>
    </citation>
    <scope>NUCLEOTIDE SEQUENCE [LARGE SCALE GENOMIC DNA]</scope>
    <source>
        <strain evidence="8 9">PP10</strain>
    </source>
</reference>
<keyword evidence="9" id="KW-1185">Reference proteome</keyword>
<dbReference type="PANTHER" id="PTHR12778">
    <property type="entry name" value="SOLUTE CARRIER FAMILY 33 ACETYL-COA TRANSPORTER -RELATED"/>
    <property type="match status" value="1"/>
</dbReference>
<feature type="domain" description="Major facilitator superfamily (MFS) profile" evidence="7">
    <location>
        <begin position="221"/>
        <end position="409"/>
    </location>
</feature>
<proteinExistence type="predicted"/>
<evidence type="ECO:0000256" key="2">
    <source>
        <dbReference type="ARBA" id="ARBA00022448"/>
    </source>
</evidence>
<feature type="transmembrane region" description="Helical" evidence="6">
    <location>
        <begin position="351"/>
        <end position="372"/>
    </location>
</feature>
<dbReference type="Proteomes" id="UP001302274">
    <property type="component" value="Unassembled WGS sequence"/>
</dbReference>
<evidence type="ECO:0000313" key="9">
    <source>
        <dbReference type="Proteomes" id="UP001302274"/>
    </source>
</evidence>
<feature type="transmembrane region" description="Helical" evidence="6">
    <location>
        <begin position="288"/>
        <end position="307"/>
    </location>
</feature>
<dbReference type="InterPro" id="IPR036259">
    <property type="entry name" value="MFS_trans_sf"/>
</dbReference>
<dbReference type="InterPro" id="IPR011701">
    <property type="entry name" value="MFS"/>
</dbReference>
<evidence type="ECO:0000256" key="1">
    <source>
        <dbReference type="ARBA" id="ARBA00004141"/>
    </source>
</evidence>
<dbReference type="Gene3D" id="1.20.1250.20">
    <property type="entry name" value="MFS general substrate transporter like domains"/>
    <property type="match status" value="2"/>
</dbReference>
<dbReference type="EMBL" id="JAYGJQ010000002">
    <property type="protein sequence ID" value="MEA9356974.1"/>
    <property type="molecule type" value="Genomic_DNA"/>
</dbReference>
<feature type="transmembrane region" description="Helical" evidence="6">
    <location>
        <begin position="80"/>
        <end position="99"/>
    </location>
</feature>
<feature type="transmembrane region" description="Helical" evidence="6">
    <location>
        <begin position="226"/>
        <end position="247"/>
    </location>
</feature>
<dbReference type="RefSeq" id="WP_323576868.1">
    <property type="nucleotide sequence ID" value="NZ_JAYGJQ010000002.1"/>
</dbReference>
<dbReference type="NCBIfam" id="TIGR00901">
    <property type="entry name" value="2A0125"/>
    <property type="match status" value="1"/>
</dbReference>
<evidence type="ECO:0000256" key="5">
    <source>
        <dbReference type="ARBA" id="ARBA00023136"/>
    </source>
</evidence>
<dbReference type="Pfam" id="PF07690">
    <property type="entry name" value="MFS_1"/>
    <property type="match status" value="1"/>
</dbReference>
<dbReference type="InterPro" id="IPR020846">
    <property type="entry name" value="MFS_dom"/>
</dbReference>
<dbReference type="CDD" id="cd17486">
    <property type="entry name" value="MFS_AmpG_like"/>
    <property type="match status" value="1"/>
</dbReference>
<evidence type="ECO:0000259" key="7">
    <source>
        <dbReference type="PROSITE" id="PS50850"/>
    </source>
</evidence>
<keyword evidence="5 6" id="KW-0472">Membrane</keyword>
<sequence length="409" mass="44975">MKSIFKVFASWKMLVVLMLGFASGLPLGLTGGTLQAWMKTENIDIGTIGLFSLVGIPYTLKFIWAPLMDRYVPPLMGRRRGWMILTQIGLIITIAALGFSDPTLTPQYVAFFAVCVAFFSASQDIAIDAYRIEVLDENELGAGASINIMGYRIAMMVSSALALIMSDHMSWSMVYLIMAGCMAVGVLASIFGPEPLAKELPPKTLMDAVYKPFTEFFSRVGAVEMLIFILIYKLDVAFAMALTTPFMMDLGFSKSDIGYVLKGVGMFATIGGTLLGGALLYKWGIKKSLWVFGIVQALSGFSFYILAHVGKNYPVMMAAVCIENICSGLATSAFTAFMMNICDKRYTATQFALLTSFMAITRTLVATPSGYIMKSVGWEMYFIISILISIPGLLLLLRYNKWQVHHEGQ</sequence>
<dbReference type="PANTHER" id="PTHR12778:SF10">
    <property type="entry name" value="MAJOR FACILITATOR SUPERFAMILY DOMAIN-CONTAINING PROTEIN 3"/>
    <property type="match status" value="1"/>
</dbReference>
<comment type="caution">
    <text evidence="8">The sequence shown here is derived from an EMBL/GenBank/DDBJ whole genome shotgun (WGS) entry which is preliminary data.</text>
</comment>
<evidence type="ECO:0000256" key="6">
    <source>
        <dbReference type="SAM" id="Phobius"/>
    </source>
</evidence>
<protein>
    <submittedName>
        <fullName evidence="8">AmpG family muropeptide MFS transporter</fullName>
    </submittedName>
</protein>
<feature type="transmembrane region" description="Helical" evidence="6">
    <location>
        <begin position="148"/>
        <end position="166"/>
    </location>
</feature>
<comment type="subcellular location">
    <subcellularLocation>
        <location evidence="1">Membrane</location>
        <topology evidence="1">Multi-pass membrane protein</topology>
    </subcellularLocation>
</comment>
<keyword evidence="2" id="KW-0813">Transport</keyword>
<feature type="transmembrane region" description="Helical" evidence="6">
    <location>
        <begin position="313"/>
        <end position="339"/>
    </location>
</feature>
<dbReference type="PROSITE" id="PS50850">
    <property type="entry name" value="MFS"/>
    <property type="match status" value="1"/>
</dbReference>
<feature type="transmembrane region" description="Helical" evidence="6">
    <location>
        <begin position="105"/>
        <end position="127"/>
    </location>
</feature>
<gene>
    <name evidence="8" type="ORF">SHI21_12185</name>
</gene>
<keyword evidence="4 6" id="KW-1133">Transmembrane helix</keyword>
<dbReference type="InterPro" id="IPR004752">
    <property type="entry name" value="AmpG_permease/AT-1"/>
</dbReference>
<evidence type="ECO:0000313" key="8">
    <source>
        <dbReference type="EMBL" id="MEA9356974.1"/>
    </source>
</evidence>
<feature type="transmembrane region" description="Helical" evidence="6">
    <location>
        <begin position="172"/>
        <end position="191"/>
    </location>
</feature>
<accession>A0ABU5VVA0</accession>
<feature type="transmembrane region" description="Helical" evidence="6">
    <location>
        <begin position="46"/>
        <end position="68"/>
    </location>
</feature>
<evidence type="ECO:0000256" key="3">
    <source>
        <dbReference type="ARBA" id="ARBA00022692"/>
    </source>
</evidence>
<organism evidence="8 9">
    <name type="scientific">Bacteriovorax antarcticus</name>
    <dbReference type="NCBI Taxonomy" id="3088717"/>
    <lineage>
        <taxon>Bacteria</taxon>
        <taxon>Pseudomonadati</taxon>
        <taxon>Bdellovibrionota</taxon>
        <taxon>Bacteriovoracia</taxon>
        <taxon>Bacteriovoracales</taxon>
        <taxon>Bacteriovoracaceae</taxon>
        <taxon>Bacteriovorax</taxon>
    </lineage>
</organism>
<feature type="transmembrane region" description="Helical" evidence="6">
    <location>
        <begin position="378"/>
        <end position="397"/>
    </location>
</feature>
<keyword evidence="3 6" id="KW-0812">Transmembrane</keyword>
<feature type="transmembrane region" description="Helical" evidence="6">
    <location>
        <begin position="259"/>
        <end position="281"/>
    </location>
</feature>
<dbReference type="SUPFAM" id="SSF103473">
    <property type="entry name" value="MFS general substrate transporter"/>
    <property type="match status" value="1"/>
</dbReference>
<evidence type="ECO:0000256" key="4">
    <source>
        <dbReference type="ARBA" id="ARBA00022989"/>
    </source>
</evidence>